<evidence type="ECO:0000313" key="3">
    <source>
        <dbReference type="Proteomes" id="UP001163828"/>
    </source>
</evidence>
<feature type="region of interest" description="Disordered" evidence="1">
    <location>
        <begin position="12"/>
        <end position="54"/>
    </location>
</feature>
<evidence type="ECO:0000256" key="1">
    <source>
        <dbReference type="SAM" id="MobiDB-lite"/>
    </source>
</evidence>
<accession>A0ABQ8Q850</accession>
<feature type="compositionally biased region" description="Polar residues" evidence="1">
    <location>
        <begin position="12"/>
        <end position="21"/>
    </location>
</feature>
<dbReference type="EMBL" id="MU790688">
    <property type="protein sequence ID" value="KAJ3994714.1"/>
    <property type="molecule type" value="Genomic_DNA"/>
</dbReference>
<comment type="caution">
    <text evidence="2">The sequence shown here is derived from an EMBL/GenBank/DDBJ whole genome shotgun (WGS) entry which is preliminary data.</text>
</comment>
<protein>
    <submittedName>
        <fullName evidence="2">Uncharacterized protein</fullName>
    </submittedName>
</protein>
<gene>
    <name evidence="2" type="ORF">F5050DRAFT_430223</name>
</gene>
<organism evidence="2 3">
    <name type="scientific">Lentinula boryana</name>
    <dbReference type="NCBI Taxonomy" id="40481"/>
    <lineage>
        <taxon>Eukaryota</taxon>
        <taxon>Fungi</taxon>
        <taxon>Dikarya</taxon>
        <taxon>Basidiomycota</taxon>
        <taxon>Agaricomycotina</taxon>
        <taxon>Agaricomycetes</taxon>
        <taxon>Agaricomycetidae</taxon>
        <taxon>Agaricales</taxon>
        <taxon>Marasmiineae</taxon>
        <taxon>Omphalotaceae</taxon>
        <taxon>Lentinula</taxon>
    </lineage>
</organism>
<proteinExistence type="predicted"/>
<name>A0ABQ8Q850_9AGAR</name>
<evidence type="ECO:0000313" key="2">
    <source>
        <dbReference type="EMBL" id="KAJ3994714.1"/>
    </source>
</evidence>
<sequence>MLYNPIIHNRIQSTHVSTQGHNRVHNHIRSNNRTPDQKSGSQPKSVKQSVSPSRKEAPLWGEALSPVIHFDLPPMWQERWSLLFSMPNGWCKALLSVKGTRSIEPCPTNPQGRKIIASLPKFSDPQARRVFMMDLLSEPASAVDVASSVNEACAGDVEYFNNVVKGPLKDRIGKVPEEWKGIYEPMHEVMIHGNGLWHGPNGAGWAYYNPTRSAADV</sequence>
<keyword evidence="3" id="KW-1185">Reference proteome</keyword>
<dbReference type="Proteomes" id="UP001163828">
    <property type="component" value="Unassembled WGS sequence"/>
</dbReference>
<reference evidence="2" key="1">
    <citation type="submission" date="2022-08" db="EMBL/GenBank/DDBJ databases">
        <authorList>
            <consortium name="DOE Joint Genome Institute"/>
            <person name="Min B."/>
            <person name="Riley R."/>
            <person name="Sierra-Patev S."/>
            <person name="Naranjo-Ortiz M."/>
            <person name="Looney B."/>
            <person name="Konkel Z."/>
            <person name="Slot J.C."/>
            <person name="Sakamoto Y."/>
            <person name="Steenwyk J.L."/>
            <person name="Rokas A."/>
            <person name="Carro J."/>
            <person name="Camarero S."/>
            <person name="Ferreira P."/>
            <person name="Molpeceres G."/>
            <person name="Ruiz-Duenas F.J."/>
            <person name="Serrano A."/>
            <person name="Henrissat B."/>
            <person name="Drula E."/>
            <person name="Hughes K.W."/>
            <person name="Mata J.L."/>
            <person name="Ishikawa N.K."/>
            <person name="Vargas-Isla R."/>
            <person name="Ushijima S."/>
            <person name="Smith C.A."/>
            <person name="Ahrendt S."/>
            <person name="Andreopoulos W."/>
            <person name="He G."/>
            <person name="Labutti K."/>
            <person name="Lipzen A."/>
            <person name="Ng V."/>
            <person name="Sandor L."/>
            <person name="Barry K."/>
            <person name="Martinez A.T."/>
            <person name="Xiao Y."/>
            <person name="Gibbons J.G."/>
            <person name="Terashima K."/>
            <person name="Hibbett D.S."/>
            <person name="Grigoriev I.V."/>
        </authorList>
    </citation>
    <scope>NUCLEOTIDE SEQUENCE</scope>
    <source>
        <strain evidence="2">TFB10827</strain>
    </source>
</reference>
<feature type="compositionally biased region" description="Polar residues" evidence="1">
    <location>
        <begin position="31"/>
        <end position="52"/>
    </location>
</feature>